<evidence type="ECO:0000256" key="7">
    <source>
        <dbReference type="ARBA" id="ARBA00023125"/>
    </source>
</evidence>
<dbReference type="AlphaFoldDB" id="A0A1Y4LUZ2"/>
<keyword evidence="8" id="KW-0464">Manganese</keyword>
<dbReference type="GO" id="GO:0016787">
    <property type="term" value="F:hydrolase activity"/>
    <property type="evidence" value="ECO:0007669"/>
    <property type="project" value="UniProtKB-KW"/>
</dbReference>
<dbReference type="STRING" id="501571.GCA_900143195_00357"/>
<dbReference type="InterPro" id="IPR002729">
    <property type="entry name" value="CRISPR-assoc_Cas1"/>
</dbReference>
<comment type="function">
    <text evidence="8">CRISPR (clustered regularly interspaced short palindromic repeat), is an adaptive immune system that provides protection against mobile genetic elements (viruses, transposable elements and conjugative plasmids). CRISPR clusters contain spacers, sequences complementary to antecedent mobile elements, and target invading nucleic acids. CRISPR clusters are transcribed and processed into CRISPR RNA (crRNA). Acts as a dsDNA endonuclease. Involved in the integration of spacer DNA into the CRISPR cassette.</text>
</comment>
<evidence type="ECO:0000256" key="6">
    <source>
        <dbReference type="ARBA" id="ARBA00023118"/>
    </source>
</evidence>
<dbReference type="GO" id="GO:0046872">
    <property type="term" value="F:metal ion binding"/>
    <property type="evidence" value="ECO:0007669"/>
    <property type="project" value="UniProtKB-UniRule"/>
</dbReference>
<gene>
    <name evidence="8" type="primary">cas1</name>
    <name evidence="9" type="ORF">B5F15_05030</name>
</gene>
<feature type="binding site" evidence="8">
    <location>
        <position position="139"/>
    </location>
    <ligand>
        <name>Mn(2+)</name>
        <dbReference type="ChEBI" id="CHEBI:29035"/>
    </ligand>
</feature>
<dbReference type="RefSeq" id="WP_087414592.1">
    <property type="nucleotide sequence ID" value="NZ_NFKL01000006.1"/>
</dbReference>
<organism evidence="9 10">
    <name type="scientific">Butyricicoccus pullicaecorum</name>
    <dbReference type="NCBI Taxonomy" id="501571"/>
    <lineage>
        <taxon>Bacteria</taxon>
        <taxon>Bacillati</taxon>
        <taxon>Bacillota</taxon>
        <taxon>Clostridia</taxon>
        <taxon>Eubacteriales</taxon>
        <taxon>Butyricicoccaceae</taxon>
        <taxon>Butyricicoccus</taxon>
    </lineage>
</organism>
<evidence type="ECO:0000256" key="1">
    <source>
        <dbReference type="ARBA" id="ARBA00022722"/>
    </source>
</evidence>
<evidence type="ECO:0000256" key="4">
    <source>
        <dbReference type="ARBA" id="ARBA00022801"/>
    </source>
</evidence>
<comment type="similarity">
    <text evidence="8">Belongs to the CRISPR-associated endonuclease Cas1 family.</text>
</comment>
<feature type="binding site" evidence="8">
    <location>
        <position position="219"/>
    </location>
    <ligand>
        <name>Mn(2+)</name>
        <dbReference type="ChEBI" id="CHEBI:29035"/>
    </ligand>
</feature>
<name>A0A1Y4LUZ2_9FIRM</name>
<dbReference type="PANTHER" id="PTHR34353:SF3">
    <property type="entry name" value="CRISPR-ASSOCIATED ENDONUCLEASE CAS1"/>
    <property type="match status" value="1"/>
</dbReference>
<comment type="subunit">
    <text evidence="8">Homodimer, forms a heterotetramer with a Cas2 homodimer.</text>
</comment>
<keyword evidence="4 8" id="KW-0378">Hydrolase</keyword>
<keyword evidence="6 8" id="KW-0051">Antiviral defense</keyword>
<dbReference type="HAMAP" id="MF_01470">
    <property type="entry name" value="Cas1"/>
    <property type="match status" value="1"/>
</dbReference>
<keyword evidence="5 8" id="KW-0460">Magnesium</keyword>
<dbReference type="PANTHER" id="PTHR34353">
    <property type="entry name" value="CRISPR-ASSOCIATED ENDONUCLEASE CAS1 1"/>
    <property type="match status" value="1"/>
</dbReference>
<evidence type="ECO:0000256" key="2">
    <source>
        <dbReference type="ARBA" id="ARBA00022723"/>
    </source>
</evidence>
<keyword evidence="3 8" id="KW-0255">Endonuclease</keyword>
<dbReference type="EC" id="3.1.-.-" evidence="8"/>
<dbReference type="NCBIfam" id="TIGR03638">
    <property type="entry name" value="cas1_ECOLI"/>
    <property type="match status" value="1"/>
</dbReference>
<evidence type="ECO:0000313" key="9">
    <source>
        <dbReference type="EMBL" id="OUP59419.1"/>
    </source>
</evidence>
<comment type="cofactor">
    <cofactor evidence="8">
        <name>Mg(2+)</name>
        <dbReference type="ChEBI" id="CHEBI:18420"/>
    </cofactor>
    <cofactor evidence="8">
        <name>Mn(2+)</name>
        <dbReference type="ChEBI" id="CHEBI:29035"/>
    </cofactor>
</comment>
<keyword evidence="1 8" id="KW-0540">Nuclease</keyword>
<dbReference type="GO" id="GO:0043571">
    <property type="term" value="P:maintenance of CRISPR repeat elements"/>
    <property type="evidence" value="ECO:0007669"/>
    <property type="project" value="UniProtKB-UniRule"/>
</dbReference>
<dbReference type="Gene3D" id="3.100.10.20">
    <property type="entry name" value="CRISPR-associated endonuclease Cas1, N-terminal domain"/>
    <property type="match status" value="1"/>
</dbReference>
<evidence type="ECO:0000256" key="5">
    <source>
        <dbReference type="ARBA" id="ARBA00022842"/>
    </source>
</evidence>
<dbReference type="Pfam" id="PF01867">
    <property type="entry name" value="Cas_Cas1"/>
    <property type="match status" value="2"/>
</dbReference>
<sequence>MKNLQELPKLKDSISYLYVEHAIIEQNDAAIIAIQKNGRTPIPIAAMTCLLLGPGTSVTHAAIRAICENGCMAIWCGEHAERFYAAGVGETRSAKNLLVQAKACMDTERHLQVAKRMYQIRFPNLKTDGLTLQQLRGMEGIRVRKAYELAAKTNGIRWKNRSYKTEEWDQADPVNRALSEANALLYGLCHAAIISLGYSPGLGFIHTGKQLSFVYDVADLYKAETTIPAAFEAIRKMHQGDDQKKQVRLACRAYFANARILSRIAQDLAWIFQESQAAAEPENGSAIGSLWDSEQDAISGGKNYGDEPL</sequence>
<evidence type="ECO:0000313" key="10">
    <source>
        <dbReference type="Proteomes" id="UP000195326"/>
    </source>
</evidence>
<dbReference type="CDD" id="cd09719">
    <property type="entry name" value="Cas1_I-E"/>
    <property type="match status" value="1"/>
</dbReference>
<dbReference type="InterPro" id="IPR019851">
    <property type="entry name" value="CRISPR-assoc_Cas1_ECOLI"/>
</dbReference>
<dbReference type="GO" id="GO:0051607">
    <property type="term" value="P:defense response to virus"/>
    <property type="evidence" value="ECO:0007669"/>
    <property type="project" value="UniProtKB-UniRule"/>
</dbReference>
<evidence type="ECO:0000256" key="8">
    <source>
        <dbReference type="HAMAP-Rule" id="MF_01470"/>
    </source>
</evidence>
<dbReference type="NCBIfam" id="TIGR00287">
    <property type="entry name" value="cas1"/>
    <property type="match status" value="1"/>
</dbReference>
<dbReference type="InterPro" id="IPR050646">
    <property type="entry name" value="Cas1"/>
</dbReference>
<dbReference type="InterPro" id="IPR042206">
    <property type="entry name" value="CRISPR-assoc_Cas1_C"/>
</dbReference>
<dbReference type="EMBL" id="NFKL01000006">
    <property type="protein sequence ID" value="OUP59419.1"/>
    <property type="molecule type" value="Genomic_DNA"/>
</dbReference>
<dbReference type="Proteomes" id="UP000195326">
    <property type="component" value="Unassembled WGS sequence"/>
</dbReference>
<accession>A0A1Y4LUZ2</accession>
<feature type="binding site" evidence="8">
    <location>
        <position position="206"/>
    </location>
    <ligand>
        <name>Mn(2+)</name>
        <dbReference type="ChEBI" id="CHEBI:29035"/>
    </ligand>
</feature>
<dbReference type="Gene3D" id="1.20.120.920">
    <property type="entry name" value="CRISPR-associated endonuclease Cas1, C-terminal domain"/>
    <property type="match status" value="1"/>
</dbReference>
<keyword evidence="7 8" id="KW-0238">DNA-binding</keyword>
<dbReference type="InterPro" id="IPR042211">
    <property type="entry name" value="CRISPR-assoc_Cas1_N"/>
</dbReference>
<dbReference type="GO" id="GO:0004520">
    <property type="term" value="F:DNA endonuclease activity"/>
    <property type="evidence" value="ECO:0007669"/>
    <property type="project" value="InterPro"/>
</dbReference>
<proteinExistence type="inferred from homology"/>
<reference evidence="10" key="1">
    <citation type="submission" date="2017-04" db="EMBL/GenBank/DDBJ databases">
        <title>Function of individual gut microbiota members based on whole genome sequencing of pure cultures obtained from chicken caecum.</title>
        <authorList>
            <person name="Medvecky M."/>
            <person name="Cejkova D."/>
            <person name="Polansky O."/>
            <person name="Karasova D."/>
            <person name="Kubasova T."/>
            <person name="Cizek A."/>
            <person name="Rychlik I."/>
        </authorList>
    </citation>
    <scope>NUCLEOTIDE SEQUENCE [LARGE SCALE GENOMIC DNA]</scope>
    <source>
        <strain evidence="10">An179</strain>
    </source>
</reference>
<dbReference type="GO" id="GO:0003677">
    <property type="term" value="F:DNA binding"/>
    <property type="evidence" value="ECO:0007669"/>
    <property type="project" value="UniProtKB-KW"/>
</dbReference>
<dbReference type="InterPro" id="IPR033641">
    <property type="entry name" value="Cas1_I-E"/>
</dbReference>
<keyword evidence="2 8" id="KW-0479">Metal-binding</keyword>
<comment type="caution">
    <text evidence="9">The sequence shown here is derived from an EMBL/GenBank/DDBJ whole genome shotgun (WGS) entry which is preliminary data.</text>
</comment>
<protein>
    <recommendedName>
        <fullName evidence="8">CRISPR-associated endonuclease Cas1</fullName>
        <ecNumber evidence="8">3.1.-.-</ecNumber>
    </recommendedName>
</protein>
<evidence type="ECO:0000256" key="3">
    <source>
        <dbReference type="ARBA" id="ARBA00022759"/>
    </source>
</evidence>